<dbReference type="AlphaFoldDB" id="A0AAE4QY00"/>
<dbReference type="Gene3D" id="3.40.50.300">
    <property type="entry name" value="P-loop containing nucleotide triphosphate hydrolases"/>
    <property type="match status" value="1"/>
</dbReference>
<dbReference type="RefSeq" id="WP_317468518.1">
    <property type="nucleotide sequence ID" value="NZ_JAWLKJ010000001.1"/>
</dbReference>
<dbReference type="GO" id="GO:0005524">
    <property type="term" value="F:ATP binding"/>
    <property type="evidence" value="ECO:0007669"/>
    <property type="project" value="UniProtKB-KW"/>
</dbReference>
<accession>A0AAE4QY00</accession>
<sequence>MTSGLTSGTASGLFSPVELGVKGRPGFRLARLEVLNWGTFDSRVWHLDPAGETLLLTGDIGSGKSTLVDAVSTLMLPSHRIDYNKAAGAARKERTLRSYVEGHHKTERNEATGTVRPVGLRDARSYSVILGVFRNEGYGDEVTLAQVFQQQDATGQPWRRFVTADRALSIEGDFTDFGTDLSTLLTRLKDSGAAVEKDFPTYGRAMRRLLGIRSEQAMELFHQTISMKSVGDLNEFVRTHMLEPADASARIEGILRHFEDLTRAHDAVKRARTQLDALEPLVEQIETYDAALRRRERLRDERMAIRPYFAELRLALRQSEIDTLGHEVATATAELARMRERTQELATERDSLVTVRAESGGNRVGDLERDATAAREQFEERRRRRDRFTDALHRAGLDPVTDEAGFTRLAEHVTARQAELDALAADLKTRHDALVMDHGQRRRLLREVTQELESASARSSNIPAEQLQVRDQLCTELGVDAADLPFAGELMDVAQEHAQWRGAAERVLRGFALSLLVPESLYAGVSEWVNSRRLTARRSDGREVGVRLVYERVPERHVPLQRPQAAGLLLADTIEIADSPLRGYLAKELYARADHRCADTMEEFRAADRAVTIQGQIRSRGWHVKDDRQSATDARGWVLGWRTEDKVTALRARRAQLEGEVAERATRLDAAVRDQATLGEARTALIRLAEYTTWRDLDWAGAKERAESAEAERRRLVEGSSEMAEIDRRLADLDSRRAALAEDERELADHRSRWQSSIDHETRQMARDQRALAELDDELLYAAREVYPQLRERLGYTEDKGAEYAQTADEAHTAEQALGDAVDADVERAQRELNALTTRIQQAMAEICRRWPDQTKEMDASIAARDEFVRFHARLADDDLPRFVGEFEEQLRKNTIRELAGFHNWLLRQADDIGQKIEKTNEALGAIDFNPGRYVRLDRENTVNQEVRQFRADLRGVTDQAFGGEGQYSEERYEQVRAILERLRGREGHSDGDRAWRTRVTDVRNWYTFSASERDRETDQEWEHYRDSDGKSGGQKEKLAYTILAASLAYQFGLEWGADKARDFRFAVIDEAFGRGSDSSTRYALELFAKLGIQLLIVTPLQKVQVIAPYVRSIGYVDNVDGCCSRLVQMTTEEYHELRGGQ</sequence>
<proteinExistence type="predicted"/>
<organism evidence="2 3">
    <name type="scientific">Dietzia maris</name>
    <dbReference type="NCBI Taxonomy" id="37915"/>
    <lineage>
        <taxon>Bacteria</taxon>
        <taxon>Bacillati</taxon>
        <taxon>Actinomycetota</taxon>
        <taxon>Actinomycetes</taxon>
        <taxon>Mycobacteriales</taxon>
        <taxon>Dietziaceae</taxon>
        <taxon>Dietzia</taxon>
    </lineage>
</organism>
<feature type="coiled-coil region" evidence="1">
    <location>
        <begin position="723"/>
        <end position="778"/>
    </location>
</feature>
<feature type="coiled-coil region" evidence="1">
    <location>
        <begin position="281"/>
        <end position="348"/>
    </location>
</feature>
<name>A0AAE4QY00_9ACTN</name>
<keyword evidence="2" id="KW-0067">ATP-binding</keyword>
<evidence type="ECO:0000313" key="3">
    <source>
        <dbReference type="Proteomes" id="UP001185873"/>
    </source>
</evidence>
<dbReference type="PANTHER" id="PTHR45615">
    <property type="entry name" value="MYOSIN HEAVY CHAIN, NON-MUSCLE"/>
    <property type="match status" value="1"/>
</dbReference>
<keyword evidence="2" id="KW-0547">Nucleotide-binding</keyword>
<gene>
    <name evidence="2" type="ORF">R3P82_03300</name>
</gene>
<dbReference type="Pfam" id="PF13558">
    <property type="entry name" value="SbcC_Walker_B"/>
    <property type="match status" value="1"/>
</dbReference>
<dbReference type="Proteomes" id="UP001185873">
    <property type="component" value="Unassembled WGS sequence"/>
</dbReference>
<dbReference type="CDD" id="cd00267">
    <property type="entry name" value="ABC_ATPase"/>
    <property type="match status" value="1"/>
</dbReference>
<evidence type="ECO:0000313" key="2">
    <source>
        <dbReference type="EMBL" id="MDV6298132.1"/>
    </source>
</evidence>
<dbReference type="Pfam" id="PF13555">
    <property type="entry name" value="AAA_29"/>
    <property type="match status" value="1"/>
</dbReference>
<dbReference type="SUPFAM" id="SSF52540">
    <property type="entry name" value="P-loop containing nucleoside triphosphate hydrolases"/>
    <property type="match status" value="1"/>
</dbReference>
<keyword evidence="1" id="KW-0175">Coiled coil</keyword>
<evidence type="ECO:0000256" key="1">
    <source>
        <dbReference type="SAM" id="Coils"/>
    </source>
</evidence>
<reference evidence="2" key="1">
    <citation type="submission" date="2023-10" db="EMBL/GenBank/DDBJ databases">
        <title>Development of a sustainable strategy for remediation of hydrocarbon-contaminated territories based on the waste exchange concept.</title>
        <authorList>
            <person name="Krivoruchko A."/>
        </authorList>
    </citation>
    <scope>NUCLEOTIDE SEQUENCE</scope>
    <source>
        <strain evidence="2">IEGM 1175</strain>
    </source>
</reference>
<protein>
    <submittedName>
        <fullName evidence="2">ATP-binding protein</fullName>
    </submittedName>
</protein>
<dbReference type="PANTHER" id="PTHR45615:SF80">
    <property type="entry name" value="GRIP DOMAIN-CONTAINING PROTEIN"/>
    <property type="match status" value="1"/>
</dbReference>
<comment type="caution">
    <text evidence="2">The sequence shown here is derived from an EMBL/GenBank/DDBJ whole genome shotgun (WGS) entry which is preliminary data.</text>
</comment>
<dbReference type="InterPro" id="IPR027417">
    <property type="entry name" value="P-loop_NTPase"/>
</dbReference>
<dbReference type="EMBL" id="JAWLKJ010000001">
    <property type="protein sequence ID" value="MDV6298132.1"/>
    <property type="molecule type" value="Genomic_DNA"/>
</dbReference>